<dbReference type="Proteomes" id="UP001162162">
    <property type="component" value="Unassembled WGS sequence"/>
</dbReference>
<evidence type="ECO:0000313" key="1">
    <source>
        <dbReference type="EMBL" id="KAJ8944287.1"/>
    </source>
</evidence>
<dbReference type="AlphaFoldDB" id="A0AAV8Y285"/>
<name>A0AAV8Y285_9CUCU</name>
<comment type="caution">
    <text evidence="1">The sequence shown here is derived from an EMBL/GenBank/DDBJ whole genome shotgun (WGS) entry which is preliminary data.</text>
</comment>
<gene>
    <name evidence="1" type="ORF">NQ318_009665</name>
</gene>
<proteinExistence type="predicted"/>
<dbReference type="EMBL" id="JAPWTK010000260">
    <property type="protein sequence ID" value="KAJ8944287.1"/>
    <property type="molecule type" value="Genomic_DNA"/>
</dbReference>
<reference evidence="1" key="1">
    <citation type="journal article" date="2023" name="Insect Mol. Biol.">
        <title>Genome sequencing provides insights into the evolution of gene families encoding plant cell wall-degrading enzymes in longhorned beetles.</title>
        <authorList>
            <person name="Shin N.R."/>
            <person name="Okamura Y."/>
            <person name="Kirsch R."/>
            <person name="Pauchet Y."/>
        </authorList>
    </citation>
    <scope>NUCLEOTIDE SEQUENCE</scope>
    <source>
        <strain evidence="1">AMC_N1</strain>
    </source>
</reference>
<accession>A0AAV8Y285</accession>
<sequence>MERKKRTEVFRVYPVFMNMLDLPSITYIPFSTESFPLHHLSRLSPAATLRSNREFDTGSPLAQASYTRLGPILLPHVVAKWPVPKFPSGQFPE</sequence>
<protein>
    <submittedName>
        <fullName evidence="1">Uncharacterized protein</fullName>
    </submittedName>
</protein>
<evidence type="ECO:0000313" key="2">
    <source>
        <dbReference type="Proteomes" id="UP001162162"/>
    </source>
</evidence>
<organism evidence="1 2">
    <name type="scientific">Aromia moschata</name>
    <dbReference type="NCBI Taxonomy" id="1265417"/>
    <lineage>
        <taxon>Eukaryota</taxon>
        <taxon>Metazoa</taxon>
        <taxon>Ecdysozoa</taxon>
        <taxon>Arthropoda</taxon>
        <taxon>Hexapoda</taxon>
        <taxon>Insecta</taxon>
        <taxon>Pterygota</taxon>
        <taxon>Neoptera</taxon>
        <taxon>Endopterygota</taxon>
        <taxon>Coleoptera</taxon>
        <taxon>Polyphaga</taxon>
        <taxon>Cucujiformia</taxon>
        <taxon>Chrysomeloidea</taxon>
        <taxon>Cerambycidae</taxon>
        <taxon>Cerambycinae</taxon>
        <taxon>Callichromatini</taxon>
        <taxon>Aromia</taxon>
    </lineage>
</organism>
<keyword evidence="2" id="KW-1185">Reference proteome</keyword>